<dbReference type="InterPro" id="IPR004821">
    <property type="entry name" value="Cyt_trans-like"/>
</dbReference>
<evidence type="ECO:0000256" key="9">
    <source>
        <dbReference type="ARBA" id="ARBA00048721"/>
    </source>
</evidence>
<dbReference type="NCBIfam" id="TIGR00125">
    <property type="entry name" value="cyt_tran_rel"/>
    <property type="match status" value="1"/>
</dbReference>
<feature type="domain" description="Cytidyltransferase-like" evidence="11">
    <location>
        <begin position="6"/>
        <end position="161"/>
    </location>
</feature>
<evidence type="ECO:0000256" key="1">
    <source>
        <dbReference type="ARBA" id="ARBA00002324"/>
    </source>
</evidence>
<sequence length="189" mass="21870">MKKVGILGGTFDPPHYGHLLIANEVLTELQLDEIWFMPNNIPPHKQKAVTDSRHRVAMIELAIADHSQFRLETIELERQGPSYTYETMKMLKERYPHVQFYFIIGADMVEYLPKWYKIDELIAFVQFVGVKRPGYSLCTIYPLIEVEVPTFSVSSSLIRERIKRGKSVKYLLPEAVQSYIEEKGLYGAS</sequence>
<dbReference type="PANTHER" id="PTHR39321">
    <property type="entry name" value="NICOTINATE-NUCLEOTIDE ADENYLYLTRANSFERASE-RELATED"/>
    <property type="match status" value="1"/>
</dbReference>
<dbReference type="PANTHER" id="PTHR39321:SF3">
    <property type="entry name" value="PHOSPHOPANTETHEINE ADENYLYLTRANSFERASE"/>
    <property type="match status" value="1"/>
</dbReference>
<keyword evidence="8 10" id="KW-0520">NAD</keyword>
<keyword evidence="6 10" id="KW-0547">Nucleotide-binding</keyword>
<dbReference type="Pfam" id="PF01467">
    <property type="entry name" value="CTP_transf_like"/>
    <property type="match status" value="1"/>
</dbReference>
<keyword evidence="4 10" id="KW-0808">Transferase</keyword>
<keyword evidence="13" id="KW-1185">Reference proteome</keyword>
<dbReference type="FunFam" id="3.40.50.620:FF:000079">
    <property type="entry name" value="Probable nicotinate-nucleotide adenylyltransferase"/>
    <property type="match status" value="1"/>
</dbReference>
<dbReference type="Proteomes" id="UP000295658">
    <property type="component" value="Unassembled WGS sequence"/>
</dbReference>
<dbReference type="GO" id="GO:0005524">
    <property type="term" value="F:ATP binding"/>
    <property type="evidence" value="ECO:0007669"/>
    <property type="project" value="UniProtKB-KW"/>
</dbReference>
<dbReference type="SUPFAM" id="SSF52374">
    <property type="entry name" value="Nucleotidylyl transferase"/>
    <property type="match status" value="1"/>
</dbReference>
<dbReference type="RefSeq" id="WP_132948684.1">
    <property type="nucleotide sequence ID" value="NZ_BSVG01000001.1"/>
</dbReference>
<organism evidence="12 13">
    <name type="scientific">Thermolongibacillus altinsuensis</name>
    <dbReference type="NCBI Taxonomy" id="575256"/>
    <lineage>
        <taxon>Bacteria</taxon>
        <taxon>Bacillati</taxon>
        <taxon>Bacillota</taxon>
        <taxon>Bacilli</taxon>
        <taxon>Bacillales</taxon>
        <taxon>Anoxybacillaceae</taxon>
        <taxon>Thermolongibacillus</taxon>
    </lineage>
</organism>
<accession>A0A4R1QD48</accession>
<comment type="pathway">
    <text evidence="2 10">Cofactor biosynthesis; NAD(+) biosynthesis; deamido-NAD(+) from nicotinate D-ribonucleotide: step 1/1.</text>
</comment>
<proteinExistence type="inferred from homology"/>
<reference evidence="12 13" key="1">
    <citation type="submission" date="2019-03" db="EMBL/GenBank/DDBJ databases">
        <title>Genomic Encyclopedia of Type Strains, Phase IV (KMG-IV): sequencing the most valuable type-strain genomes for metagenomic binning, comparative biology and taxonomic classification.</title>
        <authorList>
            <person name="Goeker M."/>
        </authorList>
    </citation>
    <scope>NUCLEOTIDE SEQUENCE [LARGE SCALE GENOMIC DNA]</scope>
    <source>
        <strain evidence="12 13">DSM 24979</strain>
    </source>
</reference>
<evidence type="ECO:0000256" key="8">
    <source>
        <dbReference type="ARBA" id="ARBA00023027"/>
    </source>
</evidence>
<dbReference type="NCBIfam" id="TIGR00482">
    <property type="entry name" value="nicotinate (nicotinamide) nucleotide adenylyltransferase"/>
    <property type="match status" value="1"/>
</dbReference>
<evidence type="ECO:0000256" key="3">
    <source>
        <dbReference type="ARBA" id="ARBA00022642"/>
    </source>
</evidence>
<dbReference type="GO" id="GO:0004515">
    <property type="term" value="F:nicotinate-nucleotide adenylyltransferase activity"/>
    <property type="evidence" value="ECO:0007669"/>
    <property type="project" value="UniProtKB-UniRule"/>
</dbReference>
<evidence type="ECO:0000259" key="11">
    <source>
        <dbReference type="Pfam" id="PF01467"/>
    </source>
</evidence>
<name>A0A4R1QD48_9BACL</name>
<evidence type="ECO:0000256" key="4">
    <source>
        <dbReference type="ARBA" id="ARBA00022679"/>
    </source>
</evidence>
<dbReference type="EMBL" id="SLUL01000008">
    <property type="protein sequence ID" value="TCL48888.1"/>
    <property type="molecule type" value="Genomic_DNA"/>
</dbReference>
<evidence type="ECO:0000256" key="2">
    <source>
        <dbReference type="ARBA" id="ARBA00005019"/>
    </source>
</evidence>
<evidence type="ECO:0000256" key="10">
    <source>
        <dbReference type="HAMAP-Rule" id="MF_00244"/>
    </source>
</evidence>
<dbReference type="Gene3D" id="3.40.50.620">
    <property type="entry name" value="HUPs"/>
    <property type="match status" value="1"/>
</dbReference>
<evidence type="ECO:0000313" key="13">
    <source>
        <dbReference type="Proteomes" id="UP000295658"/>
    </source>
</evidence>
<gene>
    <name evidence="10" type="primary">nadD</name>
    <name evidence="12" type="ORF">EDD69_108146</name>
</gene>
<dbReference type="AlphaFoldDB" id="A0A4R1QD48"/>
<comment type="caution">
    <text evidence="12">The sequence shown here is derived from an EMBL/GenBank/DDBJ whole genome shotgun (WGS) entry which is preliminary data.</text>
</comment>
<comment type="function">
    <text evidence="1 10">Catalyzes the reversible adenylation of nicotinate mononucleotide (NaMN) to nicotinic acid adenine dinucleotide (NaAD).</text>
</comment>
<comment type="similarity">
    <text evidence="10">Belongs to the NadD family.</text>
</comment>
<dbReference type="EC" id="2.7.7.18" evidence="10"/>
<protein>
    <recommendedName>
        <fullName evidence="10">Probable nicotinate-nucleotide adenylyltransferase</fullName>
        <ecNumber evidence="10">2.7.7.18</ecNumber>
    </recommendedName>
    <alternativeName>
        <fullName evidence="10">Deamido-NAD(+) diphosphorylase</fullName>
    </alternativeName>
    <alternativeName>
        <fullName evidence="10">Deamido-NAD(+) pyrophosphorylase</fullName>
    </alternativeName>
    <alternativeName>
        <fullName evidence="10">Nicotinate mononucleotide adenylyltransferase</fullName>
        <shortName evidence="10">NaMN adenylyltransferase</shortName>
    </alternativeName>
</protein>
<evidence type="ECO:0000256" key="5">
    <source>
        <dbReference type="ARBA" id="ARBA00022695"/>
    </source>
</evidence>
<dbReference type="OrthoDB" id="5295945at2"/>
<keyword evidence="7 10" id="KW-0067">ATP-binding</keyword>
<keyword evidence="5 10" id="KW-0548">Nucleotidyltransferase</keyword>
<dbReference type="InterPro" id="IPR005248">
    <property type="entry name" value="NadD/NMNAT"/>
</dbReference>
<dbReference type="HAMAP" id="MF_00244">
    <property type="entry name" value="NaMN_adenylyltr"/>
    <property type="match status" value="1"/>
</dbReference>
<comment type="catalytic activity">
    <reaction evidence="9 10">
        <text>nicotinate beta-D-ribonucleotide + ATP + H(+) = deamido-NAD(+) + diphosphate</text>
        <dbReference type="Rhea" id="RHEA:22860"/>
        <dbReference type="ChEBI" id="CHEBI:15378"/>
        <dbReference type="ChEBI" id="CHEBI:30616"/>
        <dbReference type="ChEBI" id="CHEBI:33019"/>
        <dbReference type="ChEBI" id="CHEBI:57502"/>
        <dbReference type="ChEBI" id="CHEBI:58437"/>
        <dbReference type="EC" id="2.7.7.18"/>
    </reaction>
</comment>
<dbReference type="GO" id="GO:0009435">
    <property type="term" value="P:NAD+ biosynthetic process"/>
    <property type="evidence" value="ECO:0007669"/>
    <property type="project" value="UniProtKB-UniRule"/>
</dbReference>
<dbReference type="NCBIfam" id="NF000840">
    <property type="entry name" value="PRK00071.1-3"/>
    <property type="match status" value="1"/>
</dbReference>
<evidence type="ECO:0000313" key="12">
    <source>
        <dbReference type="EMBL" id="TCL48888.1"/>
    </source>
</evidence>
<dbReference type="NCBIfam" id="NF000841">
    <property type="entry name" value="PRK00071.1-4"/>
    <property type="match status" value="1"/>
</dbReference>
<dbReference type="CDD" id="cd02165">
    <property type="entry name" value="NMNAT"/>
    <property type="match status" value="1"/>
</dbReference>
<keyword evidence="3 10" id="KW-0662">Pyridine nucleotide biosynthesis</keyword>
<dbReference type="InterPro" id="IPR014729">
    <property type="entry name" value="Rossmann-like_a/b/a_fold"/>
</dbReference>
<evidence type="ECO:0000256" key="6">
    <source>
        <dbReference type="ARBA" id="ARBA00022741"/>
    </source>
</evidence>
<dbReference type="UniPathway" id="UPA00253">
    <property type="reaction ID" value="UER00332"/>
</dbReference>
<evidence type="ECO:0000256" key="7">
    <source>
        <dbReference type="ARBA" id="ARBA00022840"/>
    </source>
</evidence>